<accession>A0ABX8RBX3</accession>
<proteinExistence type="predicted"/>
<keyword evidence="1" id="KW-0472">Membrane</keyword>
<keyword evidence="3" id="KW-1185">Reference proteome</keyword>
<feature type="transmembrane region" description="Helical" evidence="1">
    <location>
        <begin position="51"/>
        <end position="69"/>
    </location>
</feature>
<dbReference type="RefSeq" id="WP_218281915.1">
    <property type="nucleotide sequence ID" value="NZ_CP078093.1"/>
</dbReference>
<sequence>MGMEEVGKALTLFNMEFLSSVTAMVLAVNLITQVIKEVFLNENVNQRIPKMITLFASTIVVLVHHYRVWSLTPGVFHNSIIELIFLIFVNSVFIAALSMGNYKILNLTKDKEVKKMKEQMAVNEAKLQSFDDKKNDEEREDFGELF</sequence>
<gene>
    <name evidence="2" type="ORF">KVH43_07365</name>
</gene>
<reference evidence="2" key="1">
    <citation type="submission" date="2021-07" db="EMBL/GenBank/DDBJ databases">
        <title>Complete genome sequence of Crassaminicella sp. 143-21, isolated from a deep-sea hydrothermal vent.</title>
        <authorList>
            <person name="Li X."/>
        </authorList>
    </citation>
    <scope>NUCLEOTIDE SEQUENCE</scope>
    <source>
        <strain evidence="2">143-21</strain>
    </source>
</reference>
<evidence type="ECO:0008006" key="4">
    <source>
        <dbReference type="Google" id="ProtNLM"/>
    </source>
</evidence>
<name>A0ABX8RBX3_9CLOT</name>
<dbReference type="EMBL" id="CP078093">
    <property type="protein sequence ID" value="QXM05215.1"/>
    <property type="molecule type" value="Genomic_DNA"/>
</dbReference>
<evidence type="ECO:0000313" key="2">
    <source>
        <dbReference type="EMBL" id="QXM05215.1"/>
    </source>
</evidence>
<dbReference type="Proteomes" id="UP000886818">
    <property type="component" value="Chromosome"/>
</dbReference>
<keyword evidence="1" id="KW-0812">Transmembrane</keyword>
<feature type="transmembrane region" description="Helical" evidence="1">
    <location>
        <begin position="75"/>
        <end position="97"/>
    </location>
</feature>
<feature type="transmembrane region" description="Helical" evidence="1">
    <location>
        <begin position="12"/>
        <end position="31"/>
    </location>
</feature>
<evidence type="ECO:0000256" key="1">
    <source>
        <dbReference type="SAM" id="Phobius"/>
    </source>
</evidence>
<evidence type="ECO:0000313" key="3">
    <source>
        <dbReference type="Proteomes" id="UP000886818"/>
    </source>
</evidence>
<keyword evidence="1" id="KW-1133">Transmembrane helix</keyword>
<organism evidence="2 3">
    <name type="scientific">Crassaminicella indica</name>
    <dbReference type="NCBI Taxonomy" id="2855394"/>
    <lineage>
        <taxon>Bacteria</taxon>
        <taxon>Bacillati</taxon>
        <taxon>Bacillota</taxon>
        <taxon>Clostridia</taxon>
        <taxon>Eubacteriales</taxon>
        <taxon>Clostridiaceae</taxon>
        <taxon>Crassaminicella</taxon>
    </lineage>
</organism>
<protein>
    <recommendedName>
        <fullName evidence="4">Holin</fullName>
    </recommendedName>
</protein>